<sequence>MSCYWALLSLETFKYIYLPSNVRDILMTSDVSMGDIPFTQSLFDYIHPEESYLATNDLSNFVRRKTLSGAVTRCRFLTIQSIIRQQKKIQKNSSSSNEAMDWAVTDLVMYNATDKIVLTFFHTLCIDATDHHFNCCGSPEIGSNEINYMKTVLRQYHTTSPLHPLCLFQIHDTLKQHPLLTYHSVKSNDQIETNFMRNVHSMIHEITLQEIKRRRRNDITNQPTCTQPAQSTTTQSIPPYDSCRVESIVIVYGHLTFSLIQVVPHCLDNQSKTILQPDLPFSFQNNPTSLLYHSSSPKQFISNQLNKTIVEGERISHSSPVISHNRGKSWININSRFQHETSFLPKIWRGRFGIHEKRCKNCDTSKSPEWRRGPNGHKTLCNACGLRYARLMAKHEKKT</sequence>
<evidence type="ECO:0000313" key="6">
    <source>
        <dbReference type="EMBL" id="OBZ91437.1"/>
    </source>
</evidence>
<dbReference type="Proteomes" id="UP000093000">
    <property type="component" value="Unassembled WGS sequence"/>
</dbReference>
<keyword evidence="7" id="KW-1185">Reference proteome</keyword>
<dbReference type="PROSITE" id="PS00344">
    <property type="entry name" value="GATA_ZN_FINGER_1"/>
    <property type="match status" value="1"/>
</dbReference>
<name>A0A1C7NQP3_9FUNG</name>
<dbReference type="InterPro" id="IPR013088">
    <property type="entry name" value="Znf_NHR/GATA"/>
</dbReference>
<evidence type="ECO:0000259" key="5">
    <source>
        <dbReference type="PROSITE" id="PS50114"/>
    </source>
</evidence>
<accession>A0A1C7NQP3</accession>
<reference evidence="6 7" key="1">
    <citation type="submission" date="2016-03" db="EMBL/GenBank/DDBJ databases">
        <title>Choanephora cucurbitarum.</title>
        <authorList>
            <person name="Min B."/>
            <person name="Park H."/>
            <person name="Park J.-H."/>
            <person name="Shin H.-D."/>
            <person name="Choi I.-G."/>
        </authorList>
    </citation>
    <scope>NUCLEOTIDE SEQUENCE [LARGE SCALE GENOMIC DNA]</scope>
    <source>
        <strain evidence="6 7">KUS-F28377</strain>
    </source>
</reference>
<dbReference type="SUPFAM" id="SSF57716">
    <property type="entry name" value="Glucocorticoid receptor-like (DNA-binding domain)"/>
    <property type="match status" value="1"/>
</dbReference>
<organism evidence="6 7">
    <name type="scientific">Choanephora cucurbitarum</name>
    <dbReference type="NCBI Taxonomy" id="101091"/>
    <lineage>
        <taxon>Eukaryota</taxon>
        <taxon>Fungi</taxon>
        <taxon>Fungi incertae sedis</taxon>
        <taxon>Mucoromycota</taxon>
        <taxon>Mucoromycotina</taxon>
        <taxon>Mucoromycetes</taxon>
        <taxon>Mucorales</taxon>
        <taxon>Mucorineae</taxon>
        <taxon>Choanephoraceae</taxon>
        <taxon>Choanephoroideae</taxon>
        <taxon>Choanephora</taxon>
    </lineage>
</organism>
<feature type="domain" description="GATA-type" evidence="5">
    <location>
        <begin position="357"/>
        <end position="388"/>
    </location>
</feature>
<proteinExistence type="predicted"/>
<dbReference type="GO" id="GO:0008270">
    <property type="term" value="F:zinc ion binding"/>
    <property type="evidence" value="ECO:0007669"/>
    <property type="project" value="UniProtKB-KW"/>
</dbReference>
<dbReference type="GO" id="GO:0006355">
    <property type="term" value="P:regulation of DNA-templated transcription"/>
    <property type="evidence" value="ECO:0007669"/>
    <property type="project" value="InterPro"/>
</dbReference>
<dbReference type="SMART" id="SM00401">
    <property type="entry name" value="ZnF_GATA"/>
    <property type="match status" value="1"/>
</dbReference>
<comment type="caution">
    <text evidence="6">The sequence shown here is derived from an EMBL/GenBank/DDBJ whole genome shotgun (WGS) entry which is preliminary data.</text>
</comment>
<dbReference type="GO" id="GO:0043565">
    <property type="term" value="F:sequence-specific DNA binding"/>
    <property type="evidence" value="ECO:0007669"/>
    <property type="project" value="InterPro"/>
</dbReference>
<dbReference type="AlphaFoldDB" id="A0A1C7NQP3"/>
<dbReference type="Pfam" id="PF00320">
    <property type="entry name" value="GATA"/>
    <property type="match status" value="1"/>
</dbReference>
<keyword evidence="3" id="KW-0862">Zinc</keyword>
<keyword evidence="1" id="KW-0479">Metal-binding</keyword>
<dbReference type="Gene3D" id="3.30.50.10">
    <property type="entry name" value="Erythroid Transcription Factor GATA-1, subunit A"/>
    <property type="match status" value="1"/>
</dbReference>
<dbReference type="PANTHER" id="PTHR45658">
    <property type="entry name" value="GATA TRANSCRIPTION FACTOR"/>
    <property type="match status" value="1"/>
</dbReference>
<dbReference type="STRING" id="101091.A0A1C7NQP3"/>
<evidence type="ECO:0000256" key="3">
    <source>
        <dbReference type="ARBA" id="ARBA00022833"/>
    </source>
</evidence>
<protein>
    <recommendedName>
        <fullName evidence="5">GATA-type domain-containing protein</fullName>
    </recommendedName>
</protein>
<dbReference type="InParanoid" id="A0A1C7NQP3"/>
<dbReference type="PROSITE" id="PS50114">
    <property type="entry name" value="GATA_ZN_FINGER_2"/>
    <property type="match status" value="1"/>
</dbReference>
<dbReference type="CDD" id="cd00202">
    <property type="entry name" value="ZnF_GATA"/>
    <property type="match status" value="1"/>
</dbReference>
<dbReference type="InterPro" id="IPR000679">
    <property type="entry name" value="Znf_GATA"/>
</dbReference>
<dbReference type="OrthoDB" id="2162994at2759"/>
<dbReference type="InterPro" id="IPR051140">
    <property type="entry name" value="GATA_TF"/>
</dbReference>
<gene>
    <name evidence="6" type="ORF">A0J61_00507</name>
</gene>
<keyword evidence="2 4" id="KW-0863">Zinc-finger</keyword>
<dbReference type="EMBL" id="LUGH01000011">
    <property type="protein sequence ID" value="OBZ91437.1"/>
    <property type="molecule type" value="Genomic_DNA"/>
</dbReference>
<evidence type="ECO:0000256" key="2">
    <source>
        <dbReference type="ARBA" id="ARBA00022771"/>
    </source>
</evidence>
<evidence type="ECO:0000313" key="7">
    <source>
        <dbReference type="Proteomes" id="UP000093000"/>
    </source>
</evidence>
<evidence type="ECO:0000256" key="4">
    <source>
        <dbReference type="PROSITE-ProRule" id="PRU00094"/>
    </source>
</evidence>
<evidence type="ECO:0000256" key="1">
    <source>
        <dbReference type="ARBA" id="ARBA00022723"/>
    </source>
</evidence>